<dbReference type="Gene3D" id="3.40.50.1820">
    <property type="entry name" value="alpha/beta hydrolase"/>
    <property type="match status" value="1"/>
</dbReference>
<dbReference type="InterPro" id="IPR029058">
    <property type="entry name" value="AB_hydrolase_fold"/>
</dbReference>
<evidence type="ECO:0000313" key="5">
    <source>
        <dbReference type="Proteomes" id="UP000051269"/>
    </source>
</evidence>
<dbReference type="GO" id="GO:0006508">
    <property type="term" value="P:proteolysis"/>
    <property type="evidence" value="ECO:0007669"/>
    <property type="project" value="InterPro"/>
</dbReference>
<dbReference type="InterPro" id="IPR001375">
    <property type="entry name" value="Peptidase_S9_cat"/>
</dbReference>
<keyword evidence="1" id="KW-0378">Hydrolase</keyword>
<feature type="region of interest" description="Disordered" evidence="2">
    <location>
        <begin position="658"/>
        <end position="679"/>
    </location>
</feature>
<proteinExistence type="predicted"/>
<dbReference type="SUPFAM" id="SSF53474">
    <property type="entry name" value="alpha/beta-Hydrolases"/>
    <property type="match status" value="1"/>
</dbReference>
<dbReference type="GO" id="GO:0004252">
    <property type="term" value="F:serine-type endopeptidase activity"/>
    <property type="evidence" value="ECO:0007669"/>
    <property type="project" value="TreeGrafter"/>
</dbReference>
<reference evidence="4 5" key="1">
    <citation type="submission" date="2015-10" db="EMBL/GenBank/DDBJ databases">
        <title>Metagenome-Assembled Genomes uncover a global brackish microbiome.</title>
        <authorList>
            <person name="Hugerth L.W."/>
            <person name="Larsson J."/>
            <person name="Alneberg J."/>
            <person name="Lindh M.V."/>
            <person name="Legrand C."/>
            <person name="Pinhassi J."/>
            <person name="Andersson A.F."/>
        </authorList>
    </citation>
    <scope>NUCLEOTIDE SEQUENCE [LARGE SCALE GENOMIC DNA]</scope>
    <source>
        <strain evidence="4">BACL18 MAG-120507-bin52</strain>
    </source>
</reference>
<evidence type="ECO:0000313" key="4">
    <source>
        <dbReference type="EMBL" id="KRO62967.1"/>
    </source>
</evidence>
<name>A0A0R2RK32_9BACT</name>
<dbReference type="Pfam" id="PF00326">
    <property type="entry name" value="Peptidase_S9"/>
    <property type="match status" value="1"/>
</dbReference>
<dbReference type="InterPro" id="IPR011042">
    <property type="entry name" value="6-blade_b-propeller_TolB-like"/>
</dbReference>
<gene>
    <name evidence="4" type="ORF">ABR82_09225</name>
</gene>
<evidence type="ECO:0000259" key="3">
    <source>
        <dbReference type="Pfam" id="PF00326"/>
    </source>
</evidence>
<feature type="domain" description="Peptidase S9 prolyl oligopeptidase catalytic" evidence="3">
    <location>
        <begin position="423"/>
        <end position="638"/>
    </location>
</feature>
<organism evidence="4 5">
    <name type="scientific">Verrucomicrobia subdivision 6 bacterium BACL9 MAG-120507-bin52</name>
    <dbReference type="NCBI Taxonomy" id="1655590"/>
    <lineage>
        <taxon>Bacteria</taxon>
        <taxon>Pseudomonadati</taxon>
        <taxon>Verrucomicrobiota</taxon>
        <taxon>Verrucomicrobiia</taxon>
        <taxon>Verrucomicrobiales</taxon>
        <taxon>Verrucomicrobia subdivision 6</taxon>
    </lineage>
</organism>
<protein>
    <recommendedName>
        <fullName evidence="3">Peptidase S9 prolyl oligopeptidase catalytic domain-containing protein</fullName>
    </recommendedName>
</protein>
<sequence length="679" mass="75218">MLGMGLLLFGVSCGGKGKVASDLIDRELFFGNPALASPQVSPDGEWVAFMKEREGILNLHLVKWGEGLERARALTAEKSRPPAGFSWTRDSRYLLVAQDSGGDENYRLRRLDLREPADAATGLPVAQELPIRKGARAMVMALPKGKPNEALLQVNERDEKYFDVERLDIEKMVRTPVWENREGCADIVADLDGVVRLATRMTKDGGTELMRVEGKKLSKPILKVSWQEAMGGFAFRKGGKTAYLETNVGEGDLSYLAEIDPRSGTLTKLESDPLGRVDLSRAAFSQATDELVGTVYFDDRKRNYWRDKGFEGDFLFLKKRFAQQEVGLADMSGDDGRWLVLISGDTDPGTYYLFDRASRMVLLFGSLRPDLPKEKLAPMMPVRYASSDGLEIPGYLTLPCGKEAKNLPLLVMPHGGPWARDYWGFNGTAQFFANRGLAVLQPNFRQSTGYGKKFYAAGRHEWGDKMQDDLTWGVRDLVKKGIVDAKRVAIYGGSYGGYAALAGLAFTPEVYAAGASFVGPSNLFTLLNSIPPYWESVRRQFDYFVGDPKDAADEERMRRQSPLFSVEKMRAPLMVVQGANDPRVKQAESDQIVEAYRKRGQAVEYLVAADEGHGFARPDNRLAAMLALERFLHRHVGSELQKGAPKWMEEKLEKLTKGGTISVEGTTKSKTPSGSAGGE</sequence>
<dbReference type="AlphaFoldDB" id="A0A0R2RK32"/>
<comment type="caution">
    <text evidence="4">The sequence shown here is derived from an EMBL/GenBank/DDBJ whole genome shotgun (WGS) entry which is preliminary data.</text>
</comment>
<dbReference type="Proteomes" id="UP000051269">
    <property type="component" value="Unassembled WGS sequence"/>
</dbReference>
<dbReference type="Gene3D" id="2.120.10.30">
    <property type="entry name" value="TolB, C-terminal domain"/>
    <property type="match status" value="1"/>
</dbReference>
<evidence type="ECO:0000256" key="2">
    <source>
        <dbReference type="SAM" id="MobiDB-lite"/>
    </source>
</evidence>
<dbReference type="SUPFAM" id="SSF82171">
    <property type="entry name" value="DPP6 N-terminal domain-like"/>
    <property type="match status" value="1"/>
</dbReference>
<dbReference type="PANTHER" id="PTHR42776">
    <property type="entry name" value="SERINE PEPTIDASE S9 FAMILY MEMBER"/>
    <property type="match status" value="1"/>
</dbReference>
<accession>A0A0R2RK32</accession>
<dbReference type="EMBL" id="LIBO01000018">
    <property type="protein sequence ID" value="KRO62967.1"/>
    <property type="molecule type" value="Genomic_DNA"/>
</dbReference>
<evidence type="ECO:0000256" key="1">
    <source>
        <dbReference type="ARBA" id="ARBA00022801"/>
    </source>
</evidence>
<dbReference type="PANTHER" id="PTHR42776:SF27">
    <property type="entry name" value="DIPEPTIDYL PEPTIDASE FAMILY MEMBER 6"/>
    <property type="match status" value="1"/>
</dbReference>
<feature type="compositionally biased region" description="Polar residues" evidence="2">
    <location>
        <begin position="663"/>
        <end position="679"/>
    </location>
</feature>